<feature type="region of interest" description="Disordered" evidence="2">
    <location>
        <begin position="691"/>
        <end position="726"/>
    </location>
</feature>
<dbReference type="EMBL" id="KQ964554">
    <property type="protein sequence ID" value="KXN68948.1"/>
    <property type="molecule type" value="Genomic_DNA"/>
</dbReference>
<dbReference type="GO" id="GO:0005634">
    <property type="term" value="C:nucleus"/>
    <property type="evidence" value="ECO:0007669"/>
    <property type="project" value="InterPro"/>
</dbReference>
<dbReference type="GO" id="GO:0008270">
    <property type="term" value="F:zinc ion binding"/>
    <property type="evidence" value="ECO:0007669"/>
    <property type="project" value="UniProtKB-KW"/>
</dbReference>
<dbReference type="InterPro" id="IPR001841">
    <property type="entry name" value="Znf_RING"/>
</dbReference>
<dbReference type="GO" id="GO:0036297">
    <property type="term" value="P:interstrand cross-link repair"/>
    <property type="evidence" value="ECO:0007669"/>
    <property type="project" value="InterPro"/>
</dbReference>
<evidence type="ECO:0000256" key="1">
    <source>
        <dbReference type="PROSITE-ProRule" id="PRU00175"/>
    </source>
</evidence>
<proteinExistence type="predicted"/>
<dbReference type="Proteomes" id="UP000070444">
    <property type="component" value="Unassembled WGS sequence"/>
</dbReference>
<dbReference type="Gene3D" id="3.30.40.10">
    <property type="entry name" value="Zinc/RING finger domain, C3HC4 (zinc finger)"/>
    <property type="match status" value="1"/>
</dbReference>
<dbReference type="SUPFAM" id="SSF57850">
    <property type="entry name" value="RING/U-box"/>
    <property type="match status" value="1"/>
</dbReference>
<evidence type="ECO:0000313" key="4">
    <source>
        <dbReference type="EMBL" id="KXN68948.1"/>
    </source>
</evidence>
<reference evidence="4 5" key="1">
    <citation type="journal article" date="2015" name="Genome Biol. Evol.">
        <title>Phylogenomic analyses indicate that early fungi evolved digesting cell walls of algal ancestors of land plants.</title>
        <authorList>
            <person name="Chang Y."/>
            <person name="Wang S."/>
            <person name="Sekimoto S."/>
            <person name="Aerts A.L."/>
            <person name="Choi C."/>
            <person name="Clum A."/>
            <person name="LaButti K.M."/>
            <person name="Lindquist E.A."/>
            <person name="Yee Ngan C."/>
            <person name="Ohm R.A."/>
            <person name="Salamov A.A."/>
            <person name="Grigoriev I.V."/>
            <person name="Spatafora J.W."/>
            <person name="Berbee M.L."/>
        </authorList>
    </citation>
    <scope>NUCLEOTIDE SEQUENCE [LARGE SCALE GENOMIC DNA]</scope>
    <source>
        <strain evidence="4 5">NRRL 28638</strain>
    </source>
</reference>
<keyword evidence="1" id="KW-0863">Zinc-finger</keyword>
<dbReference type="GO" id="GO:0004842">
    <property type="term" value="F:ubiquitin-protein transferase activity"/>
    <property type="evidence" value="ECO:0007669"/>
    <property type="project" value="InterPro"/>
</dbReference>
<evidence type="ECO:0000313" key="5">
    <source>
        <dbReference type="Proteomes" id="UP000070444"/>
    </source>
</evidence>
<feature type="compositionally biased region" description="Basic and acidic residues" evidence="2">
    <location>
        <begin position="109"/>
        <end position="124"/>
    </location>
</feature>
<dbReference type="GO" id="GO:0016567">
    <property type="term" value="P:protein ubiquitination"/>
    <property type="evidence" value="ECO:0007669"/>
    <property type="project" value="InterPro"/>
</dbReference>
<accession>A0A137P1W5</accession>
<dbReference type="PANTHER" id="PTHR16047:SF7">
    <property type="entry name" value="E3 UBIQUITIN-PROTEIN LIGASE RFWD3"/>
    <property type="match status" value="1"/>
</dbReference>
<dbReference type="AlphaFoldDB" id="A0A137P1W5"/>
<dbReference type="CDD" id="cd16450">
    <property type="entry name" value="mRING-C3HGC3_RFWD3"/>
    <property type="match status" value="1"/>
</dbReference>
<keyword evidence="1" id="KW-0862">Zinc</keyword>
<feature type="domain" description="RING-type" evidence="3">
    <location>
        <begin position="184"/>
        <end position="231"/>
    </location>
</feature>
<dbReference type="SUPFAM" id="SSF50978">
    <property type="entry name" value="WD40 repeat-like"/>
    <property type="match status" value="1"/>
</dbReference>
<dbReference type="OrthoDB" id="8062037at2759"/>
<dbReference type="SMART" id="SM00184">
    <property type="entry name" value="RING"/>
    <property type="match status" value="1"/>
</dbReference>
<feature type="compositionally biased region" description="Low complexity" evidence="2">
    <location>
        <begin position="95"/>
        <end position="107"/>
    </location>
</feature>
<dbReference type="InterPro" id="IPR036322">
    <property type="entry name" value="WD40_repeat_dom_sf"/>
</dbReference>
<keyword evidence="1" id="KW-0479">Metal-binding</keyword>
<evidence type="ECO:0000259" key="3">
    <source>
        <dbReference type="PROSITE" id="PS50089"/>
    </source>
</evidence>
<sequence length="763" mass="85153">MSELNDSNNNNRAIYISNSNSANLEETEQNDIHNEPSAIIISSPDISPSRITSGVTINFANFTGFLAPQANDIFGSGSSVSWTANSSSNEAGYRSSSSALMSTTNSSRDGSDSETRGADSERTSLDNTSSPFGIENFVRNSQADFIEDLTKPSFKRNEDNAELESNNNNTNKILKGEKEENDVCSICLEKWADSGPHQISSTKCGHLFGKSCILRWISSSNSDYSKCPTCNQKASRNDIRPLFVGNLAVKDQTELDNLQRIIREKDHTICRVNNELIGYRHSNLKANAQIGFLEGQLNSLRKRKFNGDLSNIVNPNFESNANSIPIYPMDLRYKLSNSTSLPTRSLAYIEEHDILLVGKQMDLESQGVMTISQLSNPKKAQKTISLGHQSQIKNIKTFITPSGRIFSLSGGMDCNLIYRKHSIQGKEKFVKTEILHSFKLQNKVFSCCFNTEDPNIFYAAGIGGTLYYFNLMVKTDGPVKIFQPQILKGPTIIFLDFLPQTGHLVVVTLKDVFIAKLNLDEEEIFCIKRYASGNMGIFSVSHIANQTYLFSLRHLDESYVEHRIAKFEFVFTQSVHTNRYRGENNENQASSNTNLGYEFNTLNTYTNAGKQLNMTQTAAFQNPIDFNHILIASPGHNDNSVIVRSVREDESITDDIQLPNSETVNYLKFIRIGKKFNNEDDDGDDEEFYVDEGPASGPAVQSATTGSNEGAGSEGENKEFEKPQPLMTSKEEKALINVRLLVLTNQSVYLYKICYSGELSESY</sequence>
<keyword evidence="5" id="KW-1185">Reference proteome</keyword>
<dbReference type="InterPro" id="IPR037381">
    <property type="entry name" value="RFWD3"/>
</dbReference>
<protein>
    <recommendedName>
        <fullName evidence="3">RING-type domain-containing protein</fullName>
    </recommendedName>
</protein>
<dbReference type="PANTHER" id="PTHR16047">
    <property type="entry name" value="RFWD3 PROTEIN"/>
    <property type="match status" value="1"/>
</dbReference>
<dbReference type="PROSITE" id="PS50089">
    <property type="entry name" value="ZF_RING_2"/>
    <property type="match status" value="1"/>
</dbReference>
<dbReference type="Pfam" id="PF13639">
    <property type="entry name" value="zf-RING_2"/>
    <property type="match status" value="1"/>
</dbReference>
<dbReference type="STRING" id="796925.A0A137P1W5"/>
<dbReference type="InterPro" id="IPR013083">
    <property type="entry name" value="Znf_RING/FYVE/PHD"/>
</dbReference>
<gene>
    <name evidence="4" type="ORF">CONCODRAFT_71879</name>
</gene>
<feature type="region of interest" description="Disordered" evidence="2">
    <location>
        <begin position="80"/>
        <end position="134"/>
    </location>
</feature>
<name>A0A137P1W5_CONC2</name>
<evidence type="ECO:0000256" key="2">
    <source>
        <dbReference type="SAM" id="MobiDB-lite"/>
    </source>
</evidence>
<organism evidence="4 5">
    <name type="scientific">Conidiobolus coronatus (strain ATCC 28846 / CBS 209.66 / NRRL 28638)</name>
    <name type="common">Delacroixia coronata</name>
    <dbReference type="NCBI Taxonomy" id="796925"/>
    <lineage>
        <taxon>Eukaryota</taxon>
        <taxon>Fungi</taxon>
        <taxon>Fungi incertae sedis</taxon>
        <taxon>Zoopagomycota</taxon>
        <taxon>Entomophthoromycotina</taxon>
        <taxon>Entomophthoromycetes</taxon>
        <taxon>Entomophthorales</taxon>
        <taxon>Ancylistaceae</taxon>
        <taxon>Conidiobolus</taxon>
    </lineage>
</organism>